<evidence type="ECO:0000256" key="5">
    <source>
        <dbReference type="SAM" id="Coils"/>
    </source>
</evidence>
<dbReference type="InterPro" id="IPR001841">
    <property type="entry name" value="Znf_RING"/>
</dbReference>
<dbReference type="InterPro" id="IPR017907">
    <property type="entry name" value="Znf_RING_CS"/>
</dbReference>
<evidence type="ECO:0000256" key="2">
    <source>
        <dbReference type="ARBA" id="ARBA00022771"/>
    </source>
</evidence>
<feature type="domain" description="B box-type" evidence="7">
    <location>
        <begin position="133"/>
        <end position="177"/>
    </location>
</feature>
<dbReference type="VEuPathDB" id="TriTrypDB:Lsey_0009_0510"/>
<dbReference type="Gene3D" id="3.30.40.10">
    <property type="entry name" value="Zinc/RING finger domain, C3HC4 (zinc finger)"/>
    <property type="match status" value="1"/>
</dbReference>
<keyword evidence="9" id="KW-1185">Reference proteome</keyword>
<dbReference type="PROSITE" id="PS50089">
    <property type="entry name" value="ZF_RING_2"/>
    <property type="match status" value="1"/>
</dbReference>
<evidence type="ECO:0000259" key="6">
    <source>
        <dbReference type="PROSITE" id="PS50089"/>
    </source>
</evidence>
<gene>
    <name evidence="8" type="ORF">ABL78_0720</name>
</gene>
<dbReference type="SMART" id="SM00336">
    <property type="entry name" value="BBOX"/>
    <property type="match status" value="2"/>
</dbReference>
<dbReference type="PROSITE" id="PS00518">
    <property type="entry name" value="ZF_RING_1"/>
    <property type="match status" value="1"/>
</dbReference>
<dbReference type="PANTHER" id="PTHR25462">
    <property type="entry name" value="BONUS, ISOFORM C-RELATED"/>
    <property type="match status" value="1"/>
</dbReference>
<evidence type="ECO:0000256" key="3">
    <source>
        <dbReference type="ARBA" id="ARBA00022833"/>
    </source>
</evidence>
<feature type="domain" description="B box-type" evidence="7">
    <location>
        <begin position="81"/>
        <end position="127"/>
    </location>
</feature>
<dbReference type="SUPFAM" id="SSF57845">
    <property type="entry name" value="B-box zinc-binding domain"/>
    <property type="match status" value="1"/>
</dbReference>
<evidence type="ECO:0000313" key="8">
    <source>
        <dbReference type="EMBL" id="KPI90202.1"/>
    </source>
</evidence>
<dbReference type="CDD" id="cd19757">
    <property type="entry name" value="Bbox1"/>
    <property type="match status" value="1"/>
</dbReference>
<protein>
    <submittedName>
        <fullName evidence="8">Zinc-finger protein conserved</fullName>
    </submittedName>
</protein>
<dbReference type="GO" id="GO:0008270">
    <property type="term" value="F:zinc ion binding"/>
    <property type="evidence" value="ECO:0007669"/>
    <property type="project" value="UniProtKB-KW"/>
</dbReference>
<keyword evidence="5" id="KW-0175">Coiled coil</keyword>
<dbReference type="Pfam" id="PF00643">
    <property type="entry name" value="zf-B_box"/>
    <property type="match status" value="1"/>
</dbReference>
<keyword evidence="1" id="KW-0479">Metal-binding</keyword>
<evidence type="ECO:0000259" key="7">
    <source>
        <dbReference type="PROSITE" id="PS50119"/>
    </source>
</evidence>
<dbReference type="InterPro" id="IPR000315">
    <property type="entry name" value="Znf_B-box"/>
</dbReference>
<reference evidence="8 9" key="1">
    <citation type="journal article" date="2015" name="PLoS Pathog.">
        <title>Leptomonas seymouri: Adaptations to the Dixenous Life Cycle Analyzed by Genome Sequencing, Transcriptome Profiling and Co-infection with Leishmania donovani.</title>
        <authorList>
            <person name="Kraeva N."/>
            <person name="Butenko A."/>
            <person name="Hlavacova J."/>
            <person name="Kostygov A."/>
            <person name="Myskova J."/>
            <person name="Grybchuk D."/>
            <person name="Lestinova T."/>
            <person name="Votypka J."/>
            <person name="Volf P."/>
            <person name="Opperdoes F."/>
            <person name="Flegontov P."/>
            <person name="Lukes J."/>
            <person name="Yurchenko V."/>
        </authorList>
    </citation>
    <scope>NUCLEOTIDE SEQUENCE [LARGE SCALE GENOMIC DNA]</scope>
    <source>
        <strain evidence="8 9">ATCC 30220</strain>
    </source>
</reference>
<dbReference type="Pfam" id="PF15227">
    <property type="entry name" value="zf-C3HC4_4"/>
    <property type="match status" value="1"/>
</dbReference>
<organism evidence="8 9">
    <name type="scientific">Leptomonas seymouri</name>
    <dbReference type="NCBI Taxonomy" id="5684"/>
    <lineage>
        <taxon>Eukaryota</taxon>
        <taxon>Discoba</taxon>
        <taxon>Euglenozoa</taxon>
        <taxon>Kinetoplastea</taxon>
        <taxon>Metakinetoplastina</taxon>
        <taxon>Trypanosomatida</taxon>
        <taxon>Trypanosomatidae</taxon>
        <taxon>Leishmaniinae</taxon>
        <taxon>Leptomonas</taxon>
    </lineage>
</organism>
<dbReference type="OMA" id="CGICFNV"/>
<dbReference type="Proteomes" id="UP000038009">
    <property type="component" value="Unassembled WGS sequence"/>
</dbReference>
<dbReference type="OrthoDB" id="6105938at2759"/>
<comment type="caution">
    <text evidence="8">The sequence shown here is derived from an EMBL/GenBank/DDBJ whole genome shotgun (WGS) entry which is preliminary data.</text>
</comment>
<sequence>MTSRLITCGICFNVLERPVTLECNHSFCTACVQQTLRDNGDSGFQCPLCATPYTEFHLSNLTHYADHETEAYVDALAKGASDPRTCQWCECAPATVQCAECMSIFCGDCSAAVHKNSAKREHAVGKLSDSSKNYLRRCHLRLHEEYRAEFYCVQCSQVCCAYCLQVGPHREHRHVTTAVAAAEARQQMSRDLQSLMENKTRLERQAAEMNRVAVQYSDSYDSVENMITERFETFRQQLMQREVEVRRTLTNLRESGDAALTSSRREYLEKLNSVNELLLQFRSIQNGGADDEVLESHAQLSNRLSSDLPSVTGSGFKVVSLGDMALTGLDVALDLQTVEPGLDQIQEQQRQKYAMNLNRSATYGGSASLNVSTTSGGGGILAPSRPLRLTFPVDDDVEATVLADGVQLRCVARGGNSTQIGVRSKETFQSIMSSFPEDRGIVSWQLRLDNISDSFIGVVEKTSRPGQVPDGFYWKPACAGVLDGQVGRYTSAVRRLPVCRRGDRVHFIYDGAQGTLRIVLNGNDDRGIVVADLHPRLAACFIFYPGEELTVLF</sequence>
<dbReference type="CDD" id="cd19756">
    <property type="entry name" value="Bbox2"/>
    <property type="match status" value="1"/>
</dbReference>
<dbReference type="EMBL" id="LJSK01000009">
    <property type="protein sequence ID" value="KPI90202.1"/>
    <property type="molecule type" value="Genomic_DNA"/>
</dbReference>
<dbReference type="Gene3D" id="3.30.160.60">
    <property type="entry name" value="Classic Zinc Finger"/>
    <property type="match status" value="1"/>
</dbReference>
<name>A0A0N1I9X5_LEPSE</name>
<dbReference type="SMART" id="SM00184">
    <property type="entry name" value="RING"/>
    <property type="match status" value="2"/>
</dbReference>
<dbReference type="InterPro" id="IPR013083">
    <property type="entry name" value="Znf_RING/FYVE/PHD"/>
</dbReference>
<keyword evidence="3" id="KW-0862">Zinc</keyword>
<dbReference type="SUPFAM" id="SSF57850">
    <property type="entry name" value="RING/U-box"/>
    <property type="match status" value="1"/>
</dbReference>
<evidence type="ECO:0000313" key="9">
    <source>
        <dbReference type="Proteomes" id="UP000038009"/>
    </source>
</evidence>
<proteinExistence type="predicted"/>
<keyword evidence="2 4" id="KW-0863">Zinc-finger</keyword>
<evidence type="ECO:0000256" key="1">
    <source>
        <dbReference type="ARBA" id="ARBA00022723"/>
    </source>
</evidence>
<feature type="domain" description="RING-type" evidence="6">
    <location>
        <begin position="8"/>
        <end position="49"/>
    </location>
</feature>
<feature type="coiled-coil region" evidence="5">
    <location>
        <begin position="185"/>
        <end position="212"/>
    </location>
</feature>
<dbReference type="InterPro" id="IPR047153">
    <property type="entry name" value="TRIM45/56/19-like"/>
</dbReference>
<dbReference type="PROSITE" id="PS50119">
    <property type="entry name" value="ZF_BBOX"/>
    <property type="match status" value="2"/>
</dbReference>
<dbReference type="AlphaFoldDB" id="A0A0N1I9X5"/>
<dbReference type="PANTHER" id="PTHR25462:SF296">
    <property type="entry name" value="MEIOTIC P26, ISOFORM F"/>
    <property type="match status" value="1"/>
</dbReference>
<accession>A0A0N1I9X5</accession>
<evidence type="ECO:0000256" key="4">
    <source>
        <dbReference type="PROSITE-ProRule" id="PRU00024"/>
    </source>
</evidence>